<sequence length="181" mass="21585">MRMEFDEHVEKVVSQPIELSYTDLNGRTQRYTPDYLVYFKTPERKPMLVEVKEREELLSNFQKLKPKFAEAFAVAKQEGWIFKIYDERRIHGVLLDNIRKLRNYSVSSVTDEAQHFLLDSLNKTQLPITVKQFLESFTKDRDEYLQTIGRIWWLARHHLVYLDLSSPLSQNTQIVKAKKYV</sequence>
<gene>
    <name evidence="2" type="ORF">DEU29_11561</name>
</gene>
<reference evidence="2 3" key="1">
    <citation type="submission" date="2019-03" db="EMBL/GenBank/DDBJ databases">
        <title>Freshwater and sediment microbial communities from various areas in North America, analyzing microbe dynamics in response to fracking.</title>
        <authorList>
            <person name="Lamendella R."/>
        </authorList>
    </citation>
    <scope>NUCLEOTIDE SEQUENCE [LARGE SCALE GENOMIC DNA]</scope>
    <source>
        <strain evidence="2 3">18_TX</strain>
    </source>
</reference>
<proteinExistence type="predicted"/>
<dbReference type="InterPro" id="IPR014833">
    <property type="entry name" value="TnsA_N"/>
</dbReference>
<protein>
    <submittedName>
        <fullName evidence="2">TnsA endonuclease-like protein</fullName>
    </submittedName>
</protein>
<dbReference type="Pfam" id="PF08722">
    <property type="entry name" value="Tn7_TnsA-like_N"/>
    <property type="match status" value="1"/>
</dbReference>
<evidence type="ECO:0000313" key="2">
    <source>
        <dbReference type="EMBL" id="TDP30778.1"/>
    </source>
</evidence>
<dbReference type="Proteomes" id="UP000295531">
    <property type="component" value="Unassembled WGS sequence"/>
</dbReference>
<dbReference type="OrthoDB" id="881413at2"/>
<dbReference type="GO" id="GO:0004519">
    <property type="term" value="F:endonuclease activity"/>
    <property type="evidence" value="ECO:0007669"/>
    <property type="project" value="UniProtKB-KW"/>
</dbReference>
<keyword evidence="2" id="KW-0540">Nuclease</keyword>
<feature type="domain" description="TnsA endonuclease N-terminal" evidence="1">
    <location>
        <begin position="6"/>
        <end position="87"/>
    </location>
</feature>
<dbReference type="AlphaFoldDB" id="A0A4R6NZK6"/>
<accession>A0A4R6NZK6</accession>
<keyword evidence="2" id="KW-0255">Endonuclease</keyword>
<comment type="caution">
    <text evidence="2">The sequence shown here is derived from an EMBL/GenBank/DDBJ whole genome shotgun (WGS) entry which is preliminary data.</text>
</comment>
<evidence type="ECO:0000313" key="3">
    <source>
        <dbReference type="Proteomes" id="UP000295531"/>
    </source>
</evidence>
<keyword evidence="3" id="KW-1185">Reference proteome</keyword>
<dbReference type="RefSeq" id="WP_133540325.1">
    <property type="nucleotide sequence ID" value="NZ_SNXI01000015.1"/>
</dbReference>
<organism evidence="2 3">
    <name type="scientific">Idiomarina aquatica</name>
    <dbReference type="NCBI Taxonomy" id="1327752"/>
    <lineage>
        <taxon>Bacteria</taxon>
        <taxon>Pseudomonadati</taxon>
        <taxon>Pseudomonadota</taxon>
        <taxon>Gammaproteobacteria</taxon>
        <taxon>Alteromonadales</taxon>
        <taxon>Idiomarinaceae</taxon>
        <taxon>Idiomarina</taxon>
    </lineage>
</organism>
<dbReference type="EMBL" id="SNXI01000015">
    <property type="protein sequence ID" value="TDP30778.1"/>
    <property type="molecule type" value="Genomic_DNA"/>
</dbReference>
<name>A0A4R6NZK6_9GAMM</name>
<evidence type="ECO:0000259" key="1">
    <source>
        <dbReference type="Pfam" id="PF08722"/>
    </source>
</evidence>
<keyword evidence="2" id="KW-0378">Hydrolase</keyword>